<dbReference type="PROSITE" id="PS50111">
    <property type="entry name" value="CHEMOTAXIS_TRANSDUC_2"/>
    <property type="match status" value="1"/>
</dbReference>
<dbReference type="InterPro" id="IPR051310">
    <property type="entry name" value="MCP_chemotaxis"/>
</dbReference>
<comment type="subcellular location">
    <subcellularLocation>
        <location evidence="1">Cell inner membrane</location>
        <topology evidence="1">Multi-pass membrane protein</topology>
    </subcellularLocation>
</comment>
<evidence type="ECO:0000256" key="5">
    <source>
        <dbReference type="ARBA" id="ARBA00022692"/>
    </source>
</evidence>
<keyword evidence="7 11" id="KW-0472">Membrane</keyword>
<keyword evidence="15" id="KW-1185">Reference proteome</keyword>
<dbReference type="PROSITE" id="PS50885">
    <property type="entry name" value="HAMP"/>
    <property type="match status" value="1"/>
</dbReference>
<dbReference type="Gene3D" id="3.30.450.20">
    <property type="entry name" value="PAS domain"/>
    <property type="match status" value="1"/>
</dbReference>
<keyword evidence="5 11" id="KW-0812">Transmembrane</keyword>
<comment type="caution">
    <text evidence="14">The sequence shown here is derived from an EMBL/GenBank/DDBJ whole genome shotgun (WGS) entry which is preliminary data.</text>
</comment>
<dbReference type="Pfam" id="PF00672">
    <property type="entry name" value="HAMP"/>
    <property type="match status" value="1"/>
</dbReference>
<dbReference type="InterPro" id="IPR004090">
    <property type="entry name" value="Chemotax_Me-accpt_rcpt"/>
</dbReference>
<feature type="domain" description="Methyl-accepting transducer" evidence="12">
    <location>
        <begin position="398"/>
        <end position="620"/>
    </location>
</feature>
<sequence>MRLIPARLSGKLLSGGVIILAVTVLIVYFTMQWFAQPRIIDASNELILQAGNNLTANIDQQLKKIEGQAISMARMAEQLPHQDALYKDVLPGMIDAQQNDTIAGGGIWPEPNAFSEGEARHSFFWARGSDGKLTFSNGYNDPSTADYHNESWYTAVKSAPGNQCTWSEVYQDPVSGVNMVTCSVPYHNAAGQFAGVATIDVQLDNLGAYLQKSGTVTGGYTFVLDATKQLIFSPAAHEKQLMSLAQLAEKQPWLAPVNNAVNQFHNDTSVTAVTDLKDPLLGEHAQVSLFRMKGTGWVIGLVTPDARVSGLAATITHGILFILVPVLAVLMLGFWVISKTITRRLNATQQALYEIAHGDGDLTRRLDDNGEDELAGIAHSFNQFADKIASVVRSAQSTSEIVARGATSLADNNSGLADKIAGQAAALEESAAAMEQLNATVRQNADNVRIADQLAEKTAGTAQQNDQVMKQVISSMNNIRQASGRVGEILRVIDDITFQTNILALNASVEAARAGEQGRGFAVVAGEVRLLAQRSATASHEIKALIDDSNNHVLAGSQFIDNAGKQLAQLVNDVDQVKNIMAEIRVAGDEQSKGIDEVTRAVTQMEQTVAENLATINQTAHNTALLRQEAQELASEIAVFRVSERGPESPVPQVRSVQVSALPVPV</sequence>
<keyword evidence="3" id="KW-0488">Methylation</keyword>
<dbReference type="PANTHER" id="PTHR43531:SF14">
    <property type="entry name" value="METHYL-ACCEPTING CHEMOTAXIS PROTEIN I-RELATED"/>
    <property type="match status" value="1"/>
</dbReference>
<dbReference type="Pfam" id="PF02743">
    <property type="entry name" value="dCache_1"/>
    <property type="match status" value="1"/>
</dbReference>
<evidence type="ECO:0000259" key="12">
    <source>
        <dbReference type="PROSITE" id="PS50111"/>
    </source>
</evidence>
<reference evidence="15" key="1">
    <citation type="submission" date="2016-05" db="EMBL/GenBank/DDBJ databases">
        <authorList>
            <person name="Behera P."/>
            <person name="Vaishampayan P."/>
            <person name="Singh N."/>
            <person name="Raina V."/>
            <person name="Suar M."/>
            <person name="Pattnaik A."/>
            <person name="Rastogi G."/>
        </authorList>
    </citation>
    <scope>NUCLEOTIDE SEQUENCE [LARGE SCALE GENOMIC DNA]</scope>
    <source>
        <strain evidence="15">MP23</strain>
    </source>
</reference>
<organism evidence="14 15">
    <name type="scientific">Mangrovibacter phragmitis</name>
    <dbReference type="NCBI Taxonomy" id="1691903"/>
    <lineage>
        <taxon>Bacteria</taxon>
        <taxon>Pseudomonadati</taxon>
        <taxon>Pseudomonadota</taxon>
        <taxon>Gammaproteobacteria</taxon>
        <taxon>Enterobacterales</taxon>
        <taxon>Enterobacteriaceae</taxon>
        <taxon>Mangrovibacter</taxon>
    </lineage>
</organism>
<dbReference type="InterPro" id="IPR033479">
    <property type="entry name" value="dCache_1"/>
</dbReference>
<evidence type="ECO:0000256" key="7">
    <source>
        <dbReference type="ARBA" id="ARBA00023136"/>
    </source>
</evidence>
<dbReference type="RefSeq" id="WP_064600138.1">
    <property type="nucleotide sequence ID" value="NZ_CP134782.1"/>
</dbReference>
<evidence type="ECO:0000256" key="11">
    <source>
        <dbReference type="SAM" id="Phobius"/>
    </source>
</evidence>
<dbReference type="GO" id="GO:0004888">
    <property type="term" value="F:transmembrane signaling receptor activity"/>
    <property type="evidence" value="ECO:0007669"/>
    <property type="project" value="InterPro"/>
</dbReference>
<dbReference type="CDD" id="cd06225">
    <property type="entry name" value="HAMP"/>
    <property type="match status" value="1"/>
</dbReference>
<dbReference type="Gene3D" id="1.10.287.950">
    <property type="entry name" value="Methyl-accepting chemotaxis protein"/>
    <property type="match status" value="1"/>
</dbReference>
<dbReference type="EMBL" id="LYRP01000043">
    <property type="protein sequence ID" value="OAT75847.1"/>
    <property type="molecule type" value="Genomic_DNA"/>
</dbReference>
<dbReference type="PRINTS" id="PR00260">
    <property type="entry name" value="CHEMTRNSDUCR"/>
</dbReference>
<dbReference type="CDD" id="cd11386">
    <property type="entry name" value="MCP_signal"/>
    <property type="match status" value="1"/>
</dbReference>
<evidence type="ECO:0000256" key="10">
    <source>
        <dbReference type="PROSITE-ProRule" id="PRU00284"/>
    </source>
</evidence>
<dbReference type="SMART" id="SM00283">
    <property type="entry name" value="MA"/>
    <property type="match status" value="1"/>
</dbReference>
<feature type="transmembrane region" description="Helical" evidence="11">
    <location>
        <begin position="12"/>
        <end position="35"/>
    </location>
</feature>
<dbReference type="PANTHER" id="PTHR43531">
    <property type="entry name" value="PROTEIN ICFG"/>
    <property type="match status" value="1"/>
</dbReference>
<dbReference type="Proteomes" id="UP000078225">
    <property type="component" value="Unassembled WGS sequence"/>
</dbReference>
<evidence type="ECO:0000256" key="9">
    <source>
        <dbReference type="ARBA" id="ARBA00029447"/>
    </source>
</evidence>
<name>A0A1B7L0G9_9ENTR</name>
<protein>
    <submittedName>
        <fullName evidence="14">Chemotaxis protein</fullName>
    </submittedName>
</protein>
<evidence type="ECO:0000256" key="4">
    <source>
        <dbReference type="ARBA" id="ARBA00022500"/>
    </source>
</evidence>
<comment type="similarity">
    <text evidence="9">Belongs to the methyl-accepting chemotaxis (MCP) protein family.</text>
</comment>
<keyword evidence="6 11" id="KW-1133">Transmembrane helix</keyword>
<keyword evidence="4" id="KW-0145">Chemotaxis</keyword>
<dbReference type="InterPro" id="IPR004089">
    <property type="entry name" value="MCPsignal_dom"/>
</dbReference>
<evidence type="ECO:0000259" key="13">
    <source>
        <dbReference type="PROSITE" id="PS50885"/>
    </source>
</evidence>
<keyword evidence="2" id="KW-1003">Cell membrane</keyword>
<dbReference type="STRING" id="1691903.A9B99_13630"/>
<feature type="transmembrane region" description="Helical" evidence="11">
    <location>
        <begin position="318"/>
        <end position="337"/>
    </location>
</feature>
<dbReference type="OrthoDB" id="2489132at2"/>
<dbReference type="Pfam" id="PF00015">
    <property type="entry name" value="MCPsignal"/>
    <property type="match status" value="1"/>
</dbReference>
<dbReference type="SMART" id="SM00304">
    <property type="entry name" value="HAMP"/>
    <property type="match status" value="1"/>
</dbReference>
<dbReference type="GO" id="GO:0006935">
    <property type="term" value="P:chemotaxis"/>
    <property type="evidence" value="ECO:0007669"/>
    <property type="project" value="UniProtKB-KW"/>
</dbReference>
<dbReference type="CDD" id="cd12913">
    <property type="entry name" value="PDC1_MCP_like"/>
    <property type="match status" value="1"/>
</dbReference>
<proteinExistence type="inferred from homology"/>
<dbReference type="FunFam" id="1.10.287.950:FF:000001">
    <property type="entry name" value="Methyl-accepting chemotaxis sensory transducer"/>
    <property type="match status" value="1"/>
</dbReference>
<dbReference type="SUPFAM" id="SSF58104">
    <property type="entry name" value="Methyl-accepting chemotaxis protein (MCP) signaling domain"/>
    <property type="match status" value="1"/>
</dbReference>
<evidence type="ECO:0000256" key="3">
    <source>
        <dbReference type="ARBA" id="ARBA00022481"/>
    </source>
</evidence>
<dbReference type="InterPro" id="IPR003660">
    <property type="entry name" value="HAMP_dom"/>
</dbReference>
<dbReference type="AlphaFoldDB" id="A0A1B7L0G9"/>
<evidence type="ECO:0000256" key="1">
    <source>
        <dbReference type="ARBA" id="ARBA00004429"/>
    </source>
</evidence>
<gene>
    <name evidence="14" type="ORF">A9B99_13630</name>
</gene>
<dbReference type="GO" id="GO:0005886">
    <property type="term" value="C:plasma membrane"/>
    <property type="evidence" value="ECO:0007669"/>
    <property type="project" value="UniProtKB-SubCell"/>
</dbReference>
<evidence type="ECO:0000256" key="6">
    <source>
        <dbReference type="ARBA" id="ARBA00022989"/>
    </source>
</evidence>
<evidence type="ECO:0000313" key="15">
    <source>
        <dbReference type="Proteomes" id="UP000078225"/>
    </source>
</evidence>
<dbReference type="GO" id="GO:0007165">
    <property type="term" value="P:signal transduction"/>
    <property type="evidence" value="ECO:0007669"/>
    <property type="project" value="UniProtKB-KW"/>
</dbReference>
<evidence type="ECO:0000256" key="8">
    <source>
        <dbReference type="ARBA" id="ARBA00023224"/>
    </source>
</evidence>
<evidence type="ECO:0000256" key="2">
    <source>
        <dbReference type="ARBA" id="ARBA00022475"/>
    </source>
</evidence>
<evidence type="ECO:0000313" key="14">
    <source>
        <dbReference type="EMBL" id="OAT75847.1"/>
    </source>
</evidence>
<accession>A0A1B7L0G9</accession>
<keyword evidence="8 10" id="KW-0807">Transducer</keyword>
<feature type="domain" description="HAMP" evidence="13">
    <location>
        <begin position="339"/>
        <end position="393"/>
    </location>
</feature>